<gene>
    <name evidence="2" type="ORF">KME25_18030</name>
</gene>
<proteinExistence type="predicted"/>
<protein>
    <submittedName>
        <fullName evidence="2">Uncharacterized protein</fullName>
    </submittedName>
</protein>
<feature type="region of interest" description="Disordered" evidence="1">
    <location>
        <begin position="1"/>
        <end position="45"/>
    </location>
</feature>
<feature type="compositionally biased region" description="Polar residues" evidence="1">
    <location>
        <begin position="1"/>
        <end position="16"/>
    </location>
</feature>
<comment type="caution">
    <text evidence="2">The sequence shown here is derived from an EMBL/GenBank/DDBJ whole genome shotgun (WGS) entry which is preliminary data.</text>
</comment>
<sequence length="45" mass="5022">MPKTPTSTPAQYQRQMQEPHFSVNENSDRTSSLPTTGTTALSFHL</sequence>
<reference evidence="2" key="1">
    <citation type="submission" date="2021-05" db="EMBL/GenBank/DDBJ databases">
        <authorList>
            <person name="Pietrasiak N."/>
            <person name="Ward R."/>
            <person name="Stajich J.E."/>
            <person name="Kurbessoian T."/>
        </authorList>
    </citation>
    <scope>NUCLEOTIDE SEQUENCE</scope>
    <source>
        <strain evidence="2">CPER-KK1</strain>
    </source>
</reference>
<organism evidence="2 3">
    <name type="scientific">Symplocastrum torsivum CPER-KK1</name>
    <dbReference type="NCBI Taxonomy" id="450513"/>
    <lineage>
        <taxon>Bacteria</taxon>
        <taxon>Bacillati</taxon>
        <taxon>Cyanobacteriota</taxon>
        <taxon>Cyanophyceae</taxon>
        <taxon>Oscillatoriophycideae</taxon>
        <taxon>Oscillatoriales</taxon>
        <taxon>Microcoleaceae</taxon>
        <taxon>Symplocastrum</taxon>
    </lineage>
</organism>
<evidence type="ECO:0000256" key="1">
    <source>
        <dbReference type="SAM" id="MobiDB-lite"/>
    </source>
</evidence>
<feature type="compositionally biased region" description="Polar residues" evidence="1">
    <location>
        <begin position="23"/>
        <end position="45"/>
    </location>
</feature>
<evidence type="ECO:0000313" key="2">
    <source>
        <dbReference type="EMBL" id="MBW4546322.1"/>
    </source>
</evidence>
<dbReference type="AlphaFoldDB" id="A0A951PMH8"/>
<accession>A0A951PMH8</accession>
<dbReference type="Proteomes" id="UP000753908">
    <property type="component" value="Unassembled WGS sequence"/>
</dbReference>
<evidence type="ECO:0000313" key="3">
    <source>
        <dbReference type="Proteomes" id="UP000753908"/>
    </source>
</evidence>
<reference evidence="2" key="2">
    <citation type="journal article" date="2022" name="Microbiol. Resour. Announc.">
        <title>Metagenome Sequencing to Explore Phylogenomics of Terrestrial Cyanobacteria.</title>
        <authorList>
            <person name="Ward R.D."/>
            <person name="Stajich J.E."/>
            <person name="Johansen J.R."/>
            <person name="Huntemann M."/>
            <person name="Clum A."/>
            <person name="Foster B."/>
            <person name="Foster B."/>
            <person name="Roux S."/>
            <person name="Palaniappan K."/>
            <person name="Varghese N."/>
            <person name="Mukherjee S."/>
            <person name="Reddy T.B.K."/>
            <person name="Daum C."/>
            <person name="Copeland A."/>
            <person name="Chen I.A."/>
            <person name="Ivanova N.N."/>
            <person name="Kyrpides N.C."/>
            <person name="Shapiro N."/>
            <person name="Eloe-Fadrosh E.A."/>
            <person name="Pietrasiak N."/>
        </authorList>
    </citation>
    <scope>NUCLEOTIDE SEQUENCE</scope>
    <source>
        <strain evidence="2">CPER-KK1</strain>
    </source>
</reference>
<name>A0A951PMH8_9CYAN</name>
<dbReference type="EMBL" id="JAHHIF010000023">
    <property type="protein sequence ID" value="MBW4546322.1"/>
    <property type="molecule type" value="Genomic_DNA"/>
</dbReference>